<dbReference type="InterPro" id="IPR010966">
    <property type="entry name" value="NqrB"/>
</dbReference>
<comment type="catalytic activity">
    <reaction evidence="16">
        <text>a ubiquinone + n Na(+)(in) + NADH + H(+) = a ubiquinol + n Na(+)(out) + NAD(+)</text>
        <dbReference type="Rhea" id="RHEA:47748"/>
        <dbReference type="Rhea" id="RHEA-COMP:9565"/>
        <dbReference type="Rhea" id="RHEA-COMP:9566"/>
        <dbReference type="ChEBI" id="CHEBI:15378"/>
        <dbReference type="ChEBI" id="CHEBI:16389"/>
        <dbReference type="ChEBI" id="CHEBI:17976"/>
        <dbReference type="ChEBI" id="CHEBI:29101"/>
        <dbReference type="ChEBI" id="CHEBI:57540"/>
        <dbReference type="ChEBI" id="CHEBI:57945"/>
        <dbReference type="EC" id="7.2.1.1"/>
    </reaction>
</comment>
<feature type="transmembrane region" description="Helical" evidence="16">
    <location>
        <begin position="55"/>
        <end position="74"/>
    </location>
</feature>
<feature type="modified residue" description="FMN phosphoryl threonine" evidence="16">
    <location>
        <position position="250"/>
    </location>
</feature>
<dbReference type="EMBL" id="CAKLPZ010000002">
    <property type="protein sequence ID" value="CAH1000607.1"/>
    <property type="molecule type" value="Genomic_DNA"/>
</dbReference>
<dbReference type="NCBIfam" id="NF003756">
    <property type="entry name" value="PRK05349.1"/>
    <property type="match status" value="1"/>
</dbReference>
<feature type="transmembrane region" description="Helical" evidence="16">
    <location>
        <begin position="142"/>
        <end position="162"/>
    </location>
</feature>
<evidence type="ECO:0000256" key="5">
    <source>
        <dbReference type="ARBA" id="ARBA00022630"/>
    </source>
</evidence>
<evidence type="ECO:0000256" key="12">
    <source>
        <dbReference type="ARBA" id="ARBA00023065"/>
    </source>
</evidence>
<feature type="transmembrane region" description="Helical" evidence="16">
    <location>
        <begin position="277"/>
        <end position="299"/>
    </location>
</feature>
<keyword evidence="4 16" id="KW-0597">Phosphoprotein</keyword>
<feature type="transmembrane region" description="Helical" evidence="16">
    <location>
        <begin position="398"/>
        <end position="418"/>
    </location>
</feature>
<comment type="subcellular location">
    <subcellularLocation>
        <location evidence="16">Cell membrane</location>
        <topology evidence="16">Multi-pass membrane protein</topology>
    </subcellularLocation>
</comment>
<evidence type="ECO:0000256" key="9">
    <source>
        <dbReference type="ARBA" id="ARBA00022989"/>
    </source>
</evidence>
<proteinExistence type="inferred from homology"/>
<keyword evidence="13 16" id="KW-0830">Ubiquinone</keyword>
<sequence>MKALNEFVRKFEPDHATQPLLHTTYDAFYTFLFQPGTTTKGGVHVRDGMDLKRQMVWVVLALQVLYIFGTWNIGNQHFTALGRYTGLLEGLHLKIVYGLIQIIPIFVVTHVVGLGIEFLYAAKKGHSVEEGFLVSGALIPLIMPPDIPLWILAVSVAFAVILGKEAFGGTGMNIWNIALLSRVFIFFAYPTTISGDEVWVSGIEKVDVGVYASEAYTFVHHGFDWLFAGLGWNTFGLGGQLVADGYTGATPLGIAAKEGWAGVSAVYDQSSIFWGNIPGSIGESSVPLILFGMAFIMFTRIADYRIIVGGLIGFMVGGFMLNAIAPSELTADTPGIFKFMAIHPLRQMIMGSFLFAITFMATDPVSSADTPTGKWIYGFLIAFIGLIIRVLNPAYPEGWMLSILLLNTFAPLIDHYVYQANIKRRAKRTASMAITRDEIITKRGDVDVFTPENDEDYRPVGNVGIY</sequence>
<dbReference type="InterPro" id="IPR004338">
    <property type="entry name" value="NqrB/RnfD"/>
</dbReference>
<keyword evidence="11 16" id="KW-0915">Sodium</keyword>
<evidence type="ECO:0000313" key="17">
    <source>
        <dbReference type="EMBL" id="CAH1000607.1"/>
    </source>
</evidence>
<keyword evidence="8 16" id="KW-1278">Translocase</keyword>
<dbReference type="Pfam" id="PF03116">
    <property type="entry name" value="NQR2_RnfD_RnfE"/>
    <property type="match status" value="1"/>
</dbReference>
<name>A0ABM9B0I7_9BACT</name>
<feature type="transmembrane region" description="Helical" evidence="16">
    <location>
        <begin position="345"/>
        <end position="363"/>
    </location>
</feature>
<evidence type="ECO:0000256" key="10">
    <source>
        <dbReference type="ARBA" id="ARBA00023027"/>
    </source>
</evidence>
<keyword evidence="6 16" id="KW-0288">FMN</keyword>
<evidence type="ECO:0000256" key="2">
    <source>
        <dbReference type="ARBA" id="ARBA00022475"/>
    </source>
</evidence>
<dbReference type="PANTHER" id="PTHR30578:SF1">
    <property type="entry name" value="NA(+)-TRANSLOCATING NADH-QUINONE REDUCTASE SUBUNIT B"/>
    <property type="match status" value="1"/>
</dbReference>
<evidence type="ECO:0000256" key="4">
    <source>
        <dbReference type="ARBA" id="ARBA00022553"/>
    </source>
</evidence>
<evidence type="ECO:0000256" key="7">
    <source>
        <dbReference type="ARBA" id="ARBA00022692"/>
    </source>
</evidence>
<evidence type="ECO:0000256" key="1">
    <source>
        <dbReference type="ARBA" id="ARBA00022448"/>
    </source>
</evidence>
<evidence type="ECO:0000256" key="16">
    <source>
        <dbReference type="HAMAP-Rule" id="MF_00426"/>
    </source>
</evidence>
<dbReference type="NCBIfam" id="TIGR01937">
    <property type="entry name" value="nqrB"/>
    <property type="match status" value="1"/>
</dbReference>
<keyword evidence="9 16" id="KW-1133">Transmembrane helix</keyword>
<keyword evidence="10 16" id="KW-0520">NAD</keyword>
<feature type="transmembrane region" description="Helical" evidence="16">
    <location>
        <begin position="95"/>
        <end position="122"/>
    </location>
</feature>
<evidence type="ECO:0000256" key="13">
    <source>
        <dbReference type="ARBA" id="ARBA00023075"/>
    </source>
</evidence>
<evidence type="ECO:0000256" key="14">
    <source>
        <dbReference type="ARBA" id="ARBA00023136"/>
    </source>
</evidence>
<keyword evidence="2 16" id="KW-1003">Cell membrane</keyword>
<comment type="cofactor">
    <cofactor evidence="16">
        <name>FMN</name>
        <dbReference type="ChEBI" id="CHEBI:58210"/>
    </cofactor>
</comment>
<dbReference type="HAMAP" id="MF_00426">
    <property type="entry name" value="NqrB"/>
    <property type="match status" value="1"/>
</dbReference>
<evidence type="ECO:0000256" key="11">
    <source>
        <dbReference type="ARBA" id="ARBA00023053"/>
    </source>
</evidence>
<feature type="transmembrane region" description="Helical" evidence="16">
    <location>
        <begin position="375"/>
        <end position="392"/>
    </location>
</feature>
<comment type="similarity">
    <text evidence="16">Belongs to the NqrB/RnfD family.</text>
</comment>
<evidence type="ECO:0000313" key="18">
    <source>
        <dbReference type="Proteomes" id="UP000837803"/>
    </source>
</evidence>
<organism evidence="17 18">
    <name type="scientific">Neolewinella maritima</name>
    <dbReference type="NCBI Taxonomy" id="1383882"/>
    <lineage>
        <taxon>Bacteria</taxon>
        <taxon>Pseudomonadati</taxon>
        <taxon>Bacteroidota</taxon>
        <taxon>Saprospiria</taxon>
        <taxon>Saprospirales</taxon>
        <taxon>Lewinellaceae</taxon>
        <taxon>Neolewinella</taxon>
    </lineage>
</organism>
<keyword evidence="1 16" id="KW-0813">Transport</keyword>
<dbReference type="PANTHER" id="PTHR30578">
    <property type="entry name" value="ELECTRON TRANSPORT COMPLEX PROTEIN RNFD"/>
    <property type="match status" value="1"/>
</dbReference>
<protein>
    <recommendedName>
        <fullName evidence="16">Na(+)-translocating NADH-quinone reductase subunit B</fullName>
        <shortName evidence="16">Na(+)-NQR subunit B</shortName>
        <shortName evidence="16">Na(+)-translocating NQR subunit B</shortName>
        <ecNumber evidence="16">7.2.1.1</ecNumber>
    </recommendedName>
    <alternativeName>
        <fullName evidence="16">NQR complex subunit B</fullName>
    </alternativeName>
    <alternativeName>
        <fullName evidence="16">NQR-1 subunit B</fullName>
    </alternativeName>
</protein>
<keyword evidence="7 16" id="KW-0812">Transmembrane</keyword>
<evidence type="ECO:0000256" key="3">
    <source>
        <dbReference type="ARBA" id="ARBA00022519"/>
    </source>
</evidence>
<keyword evidence="12 16" id="KW-0406">Ion transport</keyword>
<evidence type="ECO:0000256" key="8">
    <source>
        <dbReference type="ARBA" id="ARBA00022967"/>
    </source>
</evidence>
<dbReference type="Proteomes" id="UP000837803">
    <property type="component" value="Unassembled WGS sequence"/>
</dbReference>
<comment type="caution">
    <text evidence="17">The sequence shown here is derived from an EMBL/GenBank/DDBJ whole genome shotgun (WGS) entry which is preliminary data.</text>
</comment>
<accession>A0ABM9B0I7</accession>
<feature type="transmembrane region" description="Helical" evidence="16">
    <location>
        <begin position="306"/>
        <end position="325"/>
    </location>
</feature>
<keyword evidence="18" id="KW-1185">Reference proteome</keyword>
<keyword evidence="15 16" id="KW-0739">Sodium transport</keyword>
<dbReference type="RefSeq" id="WP_238750645.1">
    <property type="nucleotide sequence ID" value="NZ_CAKLPZ010000002.1"/>
</dbReference>
<keyword evidence="3" id="KW-0997">Cell inner membrane</keyword>
<evidence type="ECO:0000256" key="15">
    <source>
        <dbReference type="ARBA" id="ARBA00023201"/>
    </source>
</evidence>
<evidence type="ECO:0000256" key="6">
    <source>
        <dbReference type="ARBA" id="ARBA00022643"/>
    </source>
</evidence>
<comment type="function">
    <text evidence="16">NQR complex catalyzes the reduction of ubiquinone-1 to ubiquinol by two successive reactions, coupled with the transport of Na(+) ions from the cytoplasm to the periplasm. NqrA to NqrE are probably involved in the second step, the conversion of ubisemiquinone to ubiquinol.</text>
</comment>
<dbReference type="EC" id="7.2.1.1" evidence="16"/>
<keyword evidence="14 16" id="KW-0472">Membrane</keyword>
<comment type="subunit">
    <text evidence="16">Composed of six subunits; NqrA, NqrB, NqrC, NqrD, NqrE and NqrF.</text>
</comment>
<gene>
    <name evidence="16 17" type="primary">nqrB</name>
    <name evidence="17" type="ORF">LEM8419_01741</name>
</gene>
<keyword evidence="5 16" id="KW-0285">Flavoprotein</keyword>
<reference evidence="17" key="1">
    <citation type="submission" date="2021-12" db="EMBL/GenBank/DDBJ databases">
        <authorList>
            <person name="Rodrigo-Torres L."/>
            <person name="Arahal R. D."/>
            <person name="Lucena T."/>
        </authorList>
    </citation>
    <scope>NUCLEOTIDE SEQUENCE</scope>
    <source>
        <strain evidence="17">CECT 8419</strain>
    </source>
</reference>